<comment type="caution">
    <text evidence="1">The sequence shown here is derived from an EMBL/GenBank/DDBJ whole genome shotgun (WGS) entry which is preliminary data.</text>
</comment>
<proteinExistence type="predicted"/>
<organism evidence="1 2">
    <name type="scientific">Terrihabitans rhizophilus</name>
    <dbReference type="NCBI Taxonomy" id="3092662"/>
    <lineage>
        <taxon>Bacteria</taxon>
        <taxon>Pseudomonadati</taxon>
        <taxon>Pseudomonadota</taxon>
        <taxon>Alphaproteobacteria</taxon>
        <taxon>Hyphomicrobiales</taxon>
        <taxon>Terrihabitans</taxon>
    </lineage>
</organism>
<name>A0ABU4RNR5_9HYPH</name>
<dbReference type="NCBIfam" id="TIGR03292">
    <property type="entry name" value="PhnH_redo"/>
    <property type="match status" value="1"/>
</dbReference>
<dbReference type="PIRSF" id="PIRSF020680">
    <property type="entry name" value="PhnH"/>
    <property type="match status" value="1"/>
</dbReference>
<dbReference type="RefSeq" id="WP_319844609.1">
    <property type="nucleotide sequence ID" value="NZ_JAXAFJ010000005.1"/>
</dbReference>
<dbReference type="EMBL" id="JAXAFJ010000005">
    <property type="protein sequence ID" value="MDX6806482.1"/>
    <property type="molecule type" value="Genomic_DNA"/>
</dbReference>
<evidence type="ECO:0000313" key="1">
    <source>
        <dbReference type="EMBL" id="MDX6806482.1"/>
    </source>
</evidence>
<dbReference type="SUPFAM" id="SSF159709">
    <property type="entry name" value="PhnH-like"/>
    <property type="match status" value="1"/>
</dbReference>
<accession>A0ABU4RNR5</accession>
<dbReference type="InterPro" id="IPR038058">
    <property type="entry name" value="PhnH-like_sp"/>
</dbReference>
<dbReference type="Gene3D" id="3.40.50.11310">
    <property type="entry name" value="Bacterial phosphonate metabolism protein PhnH"/>
    <property type="match status" value="1"/>
</dbReference>
<gene>
    <name evidence="1" type="primary">phnH</name>
    <name evidence="1" type="ORF">SCD90_10430</name>
</gene>
<dbReference type="GO" id="GO:0016829">
    <property type="term" value="F:lyase activity"/>
    <property type="evidence" value="ECO:0007669"/>
    <property type="project" value="UniProtKB-KW"/>
</dbReference>
<sequence>MQSGFANPVFDAQRAFRAAMNALAQPGTLQALEPSLIPPAPLPAELAALALTLFDHETPFWMDAPLATPDVVAFLRFHTGAPAVSDPADAAFALVLDAESCPAFSAFAQGSSAYPDRSATLLLAVHDLAASGDLVLSGPGIREQATLSASPLPSDFIARWAENRQLAPCGVDVLLAGAGCVAGLPRSVQIERR</sequence>
<dbReference type="Proteomes" id="UP001274321">
    <property type="component" value="Unassembled WGS sequence"/>
</dbReference>
<dbReference type="InterPro" id="IPR008772">
    <property type="entry name" value="Phosphonate_metab_PhnH"/>
</dbReference>
<evidence type="ECO:0000313" key="2">
    <source>
        <dbReference type="Proteomes" id="UP001274321"/>
    </source>
</evidence>
<reference evidence="1 2" key="1">
    <citation type="submission" date="2023-11" db="EMBL/GenBank/DDBJ databases">
        <authorList>
            <person name="Bao R."/>
        </authorList>
    </citation>
    <scope>NUCLEOTIDE SEQUENCE [LARGE SCALE GENOMIC DNA]</scope>
    <source>
        <strain evidence="1 2">PJ23</strain>
    </source>
</reference>
<keyword evidence="1" id="KW-0456">Lyase</keyword>
<keyword evidence="2" id="KW-1185">Reference proteome</keyword>
<protein>
    <submittedName>
        <fullName evidence="1">Phosphonate C-P lyase system protein PhnH</fullName>
    </submittedName>
</protein>
<dbReference type="Pfam" id="PF05845">
    <property type="entry name" value="PhnH"/>
    <property type="match status" value="1"/>
</dbReference>